<proteinExistence type="inferred from homology"/>
<dbReference type="SUPFAM" id="SSF48264">
    <property type="entry name" value="Cytochrome P450"/>
    <property type="match status" value="1"/>
</dbReference>
<dbReference type="InterPro" id="IPR050121">
    <property type="entry name" value="Cytochrome_P450_monoxygenase"/>
</dbReference>
<evidence type="ECO:0000256" key="4">
    <source>
        <dbReference type="ARBA" id="ARBA00023002"/>
    </source>
</evidence>
<dbReference type="Pfam" id="PF00067">
    <property type="entry name" value="p450"/>
    <property type="match status" value="1"/>
</dbReference>
<accession>A0ABR3G6A8</accession>
<dbReference type="InterPro" id="IPR001128">
    <property type="entry name" value="Cyt_P450"/>
</dbReference>
<evidence type="ECO:0000256" key="3">
    <source>
        <dbReference type="ARBA" id="ARBA00022723"/>
    </source>
</evidence>
<dbReference type="PRINTS" id="PR00463">
    <property type="entry name" value="EP450I"/>
</dbReference>
<protein>
    <recommendedName>
        <fullName evidence="9">Cytochrome P450</fullName>
    </recommendedName>
</protein>
<comment type="similarity">
    <text evidence="2">Belongs to the cytochrome P450 family.</text>
</comment>
<dbReference type="CDD" id="cd11061">
    <property type="entry name" value="CYP67-like"/>
    <property type="match status" value="1"/>
</dbReference>
<sequence>MARTTKWWGAMKAASAYQHHYEVQKLHYKYGDFVRIGPNELSINNEEIVGVIMKCDKGPWYNLGLPGPGTQLTRNRETHKIRRRIWDRAFTDEAVLQYLPGVIVKSSELLSLLKVKGPVNITEFFNYYMWDSMGDIAFNKSFNMLPTHGKQDKYMRITLASQFGVAIFGHIPYMIRILDLIPFMNSEYKEFMKWCEDLVVERKQREPKTKDIFSCLLAAEDSNHGIGAVGMGSEARLAVIAGSDTTAATLANIFFYLGSNQEVQKKLRDEVDLLYSAYDGDEEKMCRDLTPNGCPGTQYLEGVIREGLRIYAVLPGSPQRIAPPEGLTIDGTYVPGGTAILISQYTTTRDPRYFEHPTKFIPERWFEPEKYPLTHKQKAFQPFWSGTYSCVGKPFAYMQLRIVTARMIRSFEVALAEGTNEEKLFKDARDMFVLYMGKIELLLTERNME</sequence>
<keyword evidence="8" id="KW-1185">Reference proteome</keyword>
<evidence type="ECO:0000256" key="5">
    <source>
        <dbReference type="ARBA" id="ARBA00023004"/>
    </source>
</evidence>
<dbReference type="Gene3D" id="1.10.630.10">
    <property type="entry name" value="Cytochrome P450"/>
    <property type="match status" value="1"/>
</dbReference>
<evidence type="ECO:0000256" key="1">
    <source>
        <dbReference type="ARBA" id="ARBA00001971"/>
    </source>
</evidence>
<dbReference type="PANTHER" id="PTHR24305">
    <property type="entry name" value="CYTOCHROME P450"/>
    <property type="match status" value="1"/>
</dbReference>
<reference evidence="7 8" key="1">
    <citation type="submission" date="2024-02" db="EMBL/GenBank/DDBJ databases">
        <title>Discinaceae phylogenomics.</title>
        <authorList>
            <person name="Dirks A.C."/>
            <person name="James T.Y."/>
        </authorList>
    </citation>
    <scope>NUCLEOTIDE SEQUENCE [LARGE SCALE GENOMIC DNA]</scope>
    <source>
        <strain evidence="7 8">ACD0624</strain>
    </source>
</reference>
<evidence type="ECO:0000256" key="2">
    <source>
        <dbReference type="ARBA" id="ARBA00010617"/>
    </source>
</evidence>
<dbReference type="PRINTS" id="PR00385">
    <property type="entry name" value="P450"/>
</dbReference>
<dbReference type="InterPro" id="IPR036396">
    <property type="entry name" value="Cyt_P450_sf"/>
</dbReference>
<dbReference type="EMBL" id="JBBBZM010000260">
    <property type="protein sequence ID" value="KAL0631358.1"/>
    <property type="molecule type" value="Genomic_DNA"/>
</dbReference>
<comment type="cofactor">
    <cofactor evidence="1">
        <name>heme</name>
        <dbReference type="ChEBI" id="CHEBI:30413"/>
    </cofactor>
</comment>
<evidence type="ECO:0000313" key="8">
    <source>
        <dbReference type="Proteomes" id="UP001447188"/>
    </source>
</evidence>
<keyword evidence="6" id="KW-0503">Monooxygenase</keyword>
<keyword evidence="5" id="KW-0408">Iron</keyword>
<dbReference type="PANTHER" id="PTHR24305:SF187">
    <property type="entry name" value="P450, PUTATIVE (EUROFUNG)-RELATED"/>
    <property type="match status" value="1"/>
</dbReference>
<dbReference type="InterPro" id="IPR002401">
    <property type="entry name" value="Cyt_P450_E_grp-I"/>
</dbReference>
<evidence type="ECO:0000256" key="6">
    <source>
        <dbReference type="ARBA" id="ARBA00023033"/>
    </source>
</evidence>
<keyword evidence="3" id="KW-0479">Metal-binding</keyword>
<evidence type="ECO:0008006" key="9">
    <source>
        <dbReference type="Google" id="ProtNLM"/>
    </source>
</evidence>
<comment type="caution">
    <text evidence="7">The sequence shown here is derived from an EMBL/GenBank/DDBJ whole genome shotgun (WGS) entry which is preliminary data.</text>
</comment>
<organism evidence="7 8">
    <name type="scientific">Discina gigas</name>
    <dbReference type="NCBI Taxonomy" id="1032678"/>
    <lineage>
        <taxon>Eukaryota</taxon>
        <taxon>Fungi</taxon>
        <taxon>Dikarya</taxon>
        <taxon>Ascomycota</taxon>
        <taxon>Pezizomycotina</taxon>
        <taxon>Pezizomycetes</taxon>
        <taxon>Pezizales</taxon>
        <taxon>Discinaceae</taxon>
        <taxon>Discina</taxon>
    </lineage>
</organism>
<gene>
    <name evidence="7" type="ORF">Q9L58_009788</name>
</gene>
<name>A0ABR3G6A8_9PEZI</name>
<dbReference type="Proteomes" id="UP001447188">
    <property type="component" value="Unassembled WGS sequence"/>
</dbReference>
<evidence type="ECO:0000313" key="7">
    <source>
        <dbReference type="EMBL" id="KAL0631358.1"/>
    </source>
</evidence>
<keyword evidence="4" id="KW-0560">Oxidoreductase</keyword>